<dbReference type="STRING" id="236814.IX39_13110"/>
<dbReference type="RefSeq" id="WP_034677585.1">
    <property type="nucleotide sequence ID" value="NZ_FPAP01000006.1"/>
</dbReference>
<name>A0A085Z1R5_9FLAO</name>
<keyword evidence="1" id="KW-1133">Transmembrane helix</keyword>
<keyword evidence="1" id="KW-0812">Transmembrane</keyword>
<dbReference type="Proteomes" id="UP000028713">
    <property type="component" value="Unassembled WGS sequence"/>
</dbReference>
<feature type="transmembrane region" description="Helical" evidence="1">
    <location>
        <begin position="6"/>
        <end position="24"/>
    </location>
</feature>
<comment type="caution">
    <text evidence="2">The sequence shown here is derived from an EMBL/GenBank/DDBJ whole genome shotgun (WGS) entry which is preliminary data.</text>
</comment>
<accession>A0A085Z1R5</accession>
<sequence>MKKEVGVLLASGVGLLAVLSFLSVKKILSKKHKKYNEYYSDHHRHFDKKSDEDDHGIEFYAFK</sequence>
<keyword evidence="3" id="KW-1185">Reference proteome</keyword>
<keyword evidence="1" id="KW-0472">Membrane</keyword>
<evidence type="ECO:0000256" key="1">
    <source>
        <dbReference type="SAM" id="Phobius"/>
    </source>
</evidence>
<organism evidence="2 3">
    <name type="scientific">Chryseobacterium formosense</name>
    <dbReference type="NCBI Taxonomy" id="236814"/>
    <lineage>
        <taxon>Bacteria</taxon>
        <taxon>Pseudomonadati</taxon>
        <taxon>Bacteroidota</taxon>
        <taxon>Flavobacteriia</taxon>
        <taxon>Flavobacteriales</taxon>
        <taxon>Weeksellaceae</taxon>
        <taxon>Chryseobacterium group</taxon>
        <taxon>Chryseobacterium</taxon>
    </lineage>
</organism>
<evidence type="ECO:0000313" key="2">
    <source>
        <dbReference type="EMBL" id="KFE98378.1"/>
    </source>
</evidence>
<dbReference type="EMBL" id="JPRP01000002">
    <property type="protein sequence ID" value="KFE98378.1"/>
    <property type="molecule type" value="Genomic_DNA"/>
</dbReference>
<dbReference type="AlphaFoldDB" id="A0A085Z1R5"/>
<evidence type="ECO:0000313" key="3">
    <source>
        <dbReference type="Proteomes" id="UP000028713"/>
    </source>
</evidence>
<protein>
    <submittedName>
        <fullName evidence="2">Uncharacterized protein</fullName>
    </submittedName>
</protein>
<gene>
    <name evidence="2" type="ORF">IX39_13110</name>
</gene>
<proteinExistence type="predicted"/>
<dbReference type="eggNOG" id="ENOG5032HJ4">
    <property type="taxonomic scope" value="Bacteria"/>
</dbReference>
<reference evidence="2 3" key="1">
    <citation type="submission" date="2014-07" db="EMBL/GenBank/DDBJ databases">
        <title>Genome of Chryseobacterium formosense LMG 24722.</title>
        <authorList>
            <person name="Pipes S.E."/>
            <person name="Stropko S.J."/>
            <person name="Newman J.D."/>
        </authorList>
    </citation>
    <scope>NUCLEOTIDE SEQUENCE [LARGE SCALE GENOMIC DNA]</scope>
    <source>
        <strain evidence="2 3">LMG 24722</strain>
    </source>
</reference>